<evidence type="ECO:0000256" key="6">
    <source>
        <dbReference type="ARBA" id="ARBA00050776"/>
    </source>
</evidence>
<protein>
    <recommendedName>
        <fullName evidence="3">cysteine desulfurase</fullName>
        <ecNumber evidence="3">2.8.1.7</ecNumber>
    </recommendedName>
</protein>
<dbReference type="GO" id="GO:0006534">
    <property type="term" value="P:cysteine metabolic process"/>
    <property type="evidence" value="ECO:0007669"/>
    <property type="project" value="InterPro"/>
</dbReference>
<dbReference type="InterPro" id="IPR016454">
    <property type="entry name" value="Cysteine_dSase"/>
</dbReference>
<evidence type="ECO:0000256" key="3">
    <source>
        <dbReference type="ARBA" id="ARBA00012239"/>
    </source>
</evidence>
<dbReference type="AlphaFoldDB" id="A0AA95EYD5"/>
<gene>
    <name evidence="9" type="ORF">P0Y55_17030</name>
</gene>
<dbReference type="Gene3D" id="3.90.1150.10">
    <property type="entry name" value="Aspartate Aminotransferase, domain 1"/>
    <property type="match status" value="1"/>
</dbReference>
<dbReference type="Pfam" id="PF00266">
    <property type="entry name" value="Aminotran_5"/>
    <property type="match status" value="1"/>
</dbReference>
<evidence type="ECO:0000259" key="8">
    <source>
        <dbReference type="Pfam" id="PF00266"/>
    </source>
</evidence>
<dbReference type="InterPro" id="IPR010969">
    <property type="entry name" value="Cys_dSase-rel_unknwn_funct"/>
</dbReference>
<evidence type="ECO:0000313" key="10">
    <source>
        <dbReference type="Proteomes" id="UP001178662"/>
    </source>
</evidence>
<name>A0AA95EYD5_9BACL</name>
<dbReference type="PANTHER" id="PTHR43586">
    <property type="entry name" value="CYSTEINE DESULFURASE"/>
    <property type="match status" value="1"/>
</dbReference>
<dbReference type="Gene3D" id="3.40.640.10">
    <property type="entry name" value="Type I PLP-dependent aspartate aminotransferase-like (Major domain)"/>
    <property type="match status" value="1"/>
</dbReference>
<dbReference type="SUPFAM" id="SSF53383">
    <property type="entry name" value="PLP-dependent transferases"/>
    <property type="match status" value="1"/>
</dbReference>
<feature type="region of interest" description="Disordered" evidence="7">
    <location>
        <begin position="228"/>
        <end position="250"/>
    </location>
</feature>
<feature type="domain" description="Aminotransferase class V" evidence="8">
    <location>
        <begin position="6"/>
        <end position="371"/>
    </location>
</feature>
<keyword evidence="4" id="KW-0808">Transferase</keyword>
<dbReference type="NCBIfam" id="TIGR01977">
    <property type="entry name" value="am_tr_V_EF2568"/>
    <property type="match status" value="1"/>
</dbReference>
<keyword evidence="5" id="KW-0663">Pyridoxal phosphate</keyword>
<keyword evidence="10" id="KW-1185">Reference proteome</keyword>
<dbReference type="InterPro" id="IPR015421">
    <property type="entry name" value="PyrdxlP-dep_Trfase_major"/>
</dbReference>
<reference evidence="9" key="1">
    <citation type="submission" date="2023-03" db="EMBL/GenBank/DDBJ databases">
        <title>Andean soil-derived lignocellulolytic bacterial consortium as a source of novel taxa and putative plastic-active enzymes.</title>
        <authorList>
            <person name="Diaz-Garcia L."/>
            <person name="Chuvochina M."/>
            <person name="Feuerriegel G."/>
            <person name="Bunk B."/>
            <person name="Sproer C."/>
            <person name="Streit W.R."/>
            <person name="Rodriguez L.M."/>
            <person name="Overmann J."/>
            <person name="Jimenez D.J."/>
        </authorList>
    </citation>
    <scope>NUCLEOTIDE SEQUENCE</scope>
    <source>
        <strain evidence="9">MAG 2441</strain>
    </source>
</reference>
<dbReference type="GO" id="GO:0031071">
    <property type="term" value="F:cysteine desulfurase activity"/>
    <property type="evidence" value="ECO:0007669"/>
    <property type="project" value="UniProtKB-EC"/>
</dbReference>
<dbReference type="InterPro" id="IPR000192">
    <property type="entry name" value="Aminotrans_V_dom"/>
</dbReference>
<sequence length="390" mass="41678">MNKSLIYLDNAATTWPKPPQVWEAMERVMRESAANPGRGNHGMAVHASRVLFEGRKRLAKLFRIANPNDIAFTMNTTHGLNLAIQGLLKPGDHVIATSLEHNSVRRPLEALKRKLGITVTYVATDSKGNLRVDDVAAAIQKNTKLIAATHSSNLLGSIVPIAQLGELAKRNGIRLLVDAAQSAGVLPINVGEMGIDLLAFPGHKGLMGPQGTGGLYIAPDLDLEPLMYGGTGSKSESPEQPSVRPDRYEAGTPNTVGVAGLAEGVGFVLGETVQAIHAKEQQLVFELMEGLLHIPGLTILGPPIGEERTGIVSFVLSGVDPSELAYLLDQQFGIAVRAGFHCTPLGHETAGSYETGAVRASPGYYTTRTEIVSMVSAVREIQQSLSNRYQ</sequence>
<evidence type="ECO:0000313" key="9">
    <source>
        <dbReference type="EMBL" id="WEK54237.1"/>
    </source>
</evidence>
<evidence type="ECO:0000256" key="2">
    <source>
        <dbReference type="ARBA" id="ARBA00010447"/>
    </source>
</evidence>
<dbReference type="GO" id="GO:0008483">
    <property type="term" value="F:transaminase activity"/>
    <property type="evidence" value="ECO:0007669"/>
    <property type="project" value="UniProtKB-KW"/>
</dbReference>
<dbReference type="InterPro" id="IPR010970">
    <property type="entry name" value="Cys_dSase_SufS"/>
</dbReference>
<dbReference type="InterPro" id="IPR015424">
    <property type="entry name" value="PyrdxlP-dep_Trfase"/>
</dbReference>
<evidence type="ECO:0000256" key="5">
    <source>
        <dbReference type="ARBA" id="ARBA00022898"/>
    </source>
</evidence>
<evidence type="ECO:0000256" key="1">
    <source>
        <dbReference type="ARBA" id="ARBA00001933"/>
    </source>
</evidence>
<dbReference type="Proteomes" id="UP001178662">
    <property type="component" value="Chromosome"/>
</dbReference>
<comment type="cofactor">
    <cofactor evidence="1">
        <name>pyridoxal 5'-phosphate</name>
        <dbReference type="ChEBI" id="CHEBI:597326"/>
    </cofactor>
</comment>
<dbReference type="EC" id="2.8.1.7" evidence="3"/>
<comment type="similarity">
    <text evidence="2">Belongs to the class-V pyridoxal-phosphate-dependent aminotransferase family. Csd subfamily.</text>
</comment>
<dbReference type="PIRSF" id="PIRSF005572">
    <property type="entry name" value="NifS"/>
    <property type="match status" value="1"/>
</dbReference>
<dbReference type="EMBL" id="CP119317">
    <property type="protein sequence ID" value="WEK54237.1"/>
    <property type="molecule type" value="Genomic_DNA"/>
</dbReference>
<organism evidence="9 10">
    <name type="scientific">Candidatus Cohnella colombiensis</name>
    <dbReference type="NCBI Taxonomy" id="3121368"/>
    <lineage>
        <taxon>Bacteria</taxon>
        <taxon>Bacillati</taxon>
        <taxon>Bacillota</taxon>
        <taxon>Bacilli</taxon>
        <taxon>Bacillales</taxon>
        <taxon>Paenibacillaceae</taxon>
        <taxon>Cohnella</taxon>
    </lineage>
</organism>
<comment type="catalytic activity">
    <reaction evidence="6">
        <text>(sulfur carrier)-H + L-cysteine = (sulfur carrier)-SH + L-alanine</text>
        <dbReference type="Rhea" id="RHEA:43892"/>
        <dbReference type="Rhea" id="RHEA-COMP:14737"/>
        <dbReference type="Rhea" id="RHEA-COMP:14739"/>
        <dbReference type="ChEBI" id="CHEBI:29917"/>
        <dbReference type="ChEBI" id="CHEBI:35235"/>
        <dbReference type="ChEBI" id="CHEBI:57972"/>
        <dbReference type="ChEBI" id="CHEBI:64428"/>
        <dbReference type="EC" id="2.8.1.7"/>
    </reaction>
</comment>
<dbReference type="CDD" id="cd06453">
    <property type="entry name" value="SufS_like"/>
    <property type="match status" value="1"/>
</dbReference>
<keyword evidence="9" id="KW-0032">Aminotransferase</keyword>
<dbReference type="PANTHER" id="PTHR43586:SF4">
    <property type="entry name" value="ISOPENICILLIN N EPIMERASE"/>
    <property type="match status" value="1"/>
</dbReference>
<dbReference type="InterPro" id="IPR015422">
    <property type="entry name" value="PyrdxlP-dep_Trfase_small"/>
</dbReference>
<evidence type="ECO:0000256" key="4">
    <source>
        <dbReference type="ARBA" id="ARBA00022679"/>
    </source>
</evidence>
<accession>A0AA95EYD5</accession>
<evidence type="ECO:0000256" key="7">
    <source>
        <dbReference type="SAM" id="MobiDB-lite"/>
    </source>
</evidence>
<proteinExistence type="inferred from homology"/>
<dbReference type="GO" id="GO:0030170">
    <property type="term" value="F:pyridoxal phosphate binding"/>
    <property type="evidence" value="ECO:0007669"/>
    <property type="project" value="InterPro"/>
</dbReference>